<evidence type="ECO:0000256" key="13">
    <source>
        <dbReference type="ARBA" id="ARBA00023157"/>
    </source>
</evidence>
<accession>A0A915ZX47</accession>
<dbReference type="Proteomes" id="UP000684084">
    <property type="component" value="Unassembled WGS sequence"/>
</dbReference>
<dbReference type="InterPro" id="IPR019342">
    <property type="entry name" value="NADH_UbQ_OxRdtase_FeS-su5"/>
</dbReference>
<comment type="function">
    <text evidence="1">Accessory subunit of the mitochondrial membrane respiratory chain NADH dehydrogenase (Complex I), that is believed not to be involved in catalysis. Complex I functions in the transfer of electrons from NADH to the respiratory chain. The immediate electron acceptor for the enzyme is believed to be ubiquinone.</text>
</comment>
<feature type="disulfide bond" evidence="16">
    <location>
        <begin position="85"/>
        <end position="95"/>
    </location>
</feature>
<dbReference type="GO" id="GO:0032981">
    <property type="term" value="P:mitochondrial respiratory chain complex I assembly"/>
    <property type="evidence" value="ECO:0007669"/>
    <property type="project" value="TreeGrafter"/>
</dbReference>
<protein>
    <recommendedName>
        <fullName evidence="6">NADH dehydrogenase [ubiquinone] iron-sulfur protein 5</fullName>
    </recommendedName>
    <alternativeName>
        <fullName evidence="14">Complex I-15 kDa</fullName>
    </alternativeName>
    <alternativeName>
        <fullName evidence="15">NADH-ubiquinone oxidoreductase 15 kDa subunit</fullName>
    </alternativeName>
</protein>
<evidence type="ECO:0000256" key="10">
    <source>
        <dbReference type="ARBA" id="ARBA00022982"/>
    </source>
</evidence>
<evidence type="ECO:0000256" key="1">
    <source>
        <dbReference type="ARBA" id="ARBA00003195"/>
    </source>
</evidence>
<evidence type="ECO:0000256" key="9">
    <source>
        <dbReference type="ARBA" id="ARBA00022792"/>
    </source>
</evidence>
<name>A0A915ZX47_9GLOM</name>
<comment type="similarity">
    <text evidence="4">Belongs to the complex I NDUFS5 subunit family.</text>
</comment>
<comment type="caution">
    <text evidence="18">The sequence shown here is derived from an EMBL/GenBank/DDBJ whole genome shotgun (WGS) entry which is preliminary data.</text>
</comment>
<evidence type="ECO:0000256" key="7">
    <source>
        <dbReference type="ARBA" id="ARBA00022448"/>
    </source>
</evidence>
<comment type="subcellular location">
    <subcellularLocation>
        <location evidence="3">Mitochondrion inner membrane</location>
        <topology evidence="3">Peripheral membrane protein</topology>
    </subcellularLocation>
    <subcellularLocation>
        <location evidence="2">Mitochondrion intermembrane space</location>
    </subcellularLocation>
</comment>
<dbReference type="PANTHER" id="PTHR15224">
    <property type="entry name" value="NADH DEHYDROGENASE [UBIQUINONE] IRON-SULFUR PROTEIN 5"/>
    <property type="match status" value="1"/>
</dbReference>
<keyword evidence="10" id="KW-0249">Electron transport</keyword>
<dbReference type="Pfam" id="PF10200">
    <property type="entry name" value="Ndufs5"/>
    <property type="match status" value="1"/>
</dbReference>
<evidence type="ECO:0000256" key="16">
    <source>
        <dbReference type="PIRSR" id="PIRSR619342-50"/>
    </source>
</evidence>
<reference evidence="18" key="1">
    <citation type="submission" date="2020-05" db="EMBL/GenBank/DDBJ databases">
        <authorList>
            <person name="Rincon C."/>
            <person name="Sanders R I."/>
            <person name="Robbins C."/>
            <person name="Chaturvedi A."/>
        </authorList>
    </citation>
    <scope>NUCLEOTIDE SEQUENCE</scope>
    <source>
        <strain evidence="18">CHB12</strain>
    </source>
</reference>
<evidence type="ECO:0000256" key="8">
    <source>
        <dbReference type="ARBA" id="ARBA00022660"/>
    </source>
</evidence>
<organism evidence="18 19">
    <name type="scientific">Rhizophagus irregularis</name>
    <dbReference type="NCBI Taxonomy" id="588596"/>
    <lineage>
        <taxon>Eukaryota</taxon>
        <taxon>Fungi</taxon>
        <taxon>Fungi incertae sedis</taxon>
        <taxon>Mucoromycota</taxon>
        <taxon>Glomeromycotina</taxon>
        <taxon>Glomeromycetes</taxon>
        <taxon>Glomerales</taxon>
        <taxon>Glomeraceae</taxon>
        <taxon>Rhizophagus</taxon>
    </lineage>
</organism>
<evidence type="ECO:0000256" key="15">
    <source>
        <dbReference type="ARBA" id="ARBA00032739"/>
    </source>
</evidence>
<evidence type="ECO:0000313" key="19">
    <source>
        <dbReference type="Proteomes" id="UP000684084"/>
    </source>
</evidence>
<evidence type="ECO:0000256" key="12">
    <source>
        <dbReference type="ARBA" id="ARBA00023136"/>
    </source>
</evidence>
<dbReference type="VEuPathDB" id="FungiDB:RhiirFUN_020486"/>
<keyword evidence="11" id="KW-0496">Mitochondrion</keyword>
<feature type="disulfide bond" evidence="16">
    <location>
        <begin position="75"/>
        <end position="105"/>
    </location>
</feature>
<keyword evidence="13 16" id="KW-1015">Disulfide bond</keyword>
<dbReference type="EMBL" id="CAGKOT010000087">
    <property type="protein sequence ID" value="CAB5394146.1"/>
    <property type="molecule type" value="Genomic_DNA"/>
</dbReference>
<dbReference type="GO" id="GO:0005743">
    <property type="term" value="C:mitochondrial inner membrane"/>
    <property type="evidence" value="ECO:0007669"/>
    <property type="project" value="UniProtKB-SubCell"/>
</dbReference>
<evidence type="ECO:0000256" key="3">
    <source>
        <dbReference type="ARBA" id="ARBA00004637"/>
    </source>
</evidence>
<dbReference type="OrthoDB" id="9992197at2759"/>
<dbReference type="CDD" id="cd24141">
    <property type="entry name" value="NDUFS5-like"/>
    <property type="match status" value="1"/>
</dbReference>
<keyword evidence="9" id="KW-0999">Mitochondrion inner membrane</keyword>
<evidence type="ECO:0000256" key="6">
    <source>
        <dbReference type="ARBA" id="ARBA00013482"/>
    </source>
</evidence>
<keyword evidence="8" id="KW-0679">Respiratory chain</keyword>
<dbReference type="PANTHER" id="PTHR15224:SF1">
    <property type="entry name" value="NADH DEHYDROGENASE [UBIQUINONE] IRON-SULFUR PROTEIN 5"/>
    <property type="match status" value="1"/>
</dbReference>
<dbReference type="AlphaFoldDB" id="A0A915ZX47"/>
<keyword evidence="12" id="KW-0472">Membrane</keyword>
<keyword evidence="7" id="KW-0813">Transport</keyword>
<evidence type="ECO:0000256" key="14">
    <source>
        <dbReference type="ARBA" id="ARBA00031222"/>
    </source>
</evidence>
<evidence type="ECO:0000256" key="5">
    <source>
        <dbReference type="ARBA" id="ARBA00011261"/>
    </source>
</evidence>
<proteinExistence type="inferred from homology"/>
<comment type="subunit">
    <text evidence="5">Mammalian complex I is composed of 45 different subunits. This is a component of the iron-sulfur (IP) fragment of the enzyme.</text>
</comment>
<dbReference type="GO" id="GO:0005758">
    <property type="term" value="C:mitochondrial intermembrane space"/>
    <property type="evidence" value="ECO:0007669"/>
    <property type="project" value="UniProtKB-SubCell"/>
</dbReference>
<evidence type="ECO:0000256" key="2">
    <source>
        <dbReference type="ARBA" id="ARBA00004569"/>
    </source>
</evidence>
<evidence type="ECO:0000256" key="17">
    <source>
        <dbReference type="SAM" id="Coils"/>
    </source>
</evidence>
<evidence type="ECO:0000313" key="18">
    <source>
        <dbReference type="EMBL" id="CAB5394146.1"/>
    </source>
</evidence>
<keyword evidence="17" id="KW-0175">Coiled coil</keyword>
<evidence type="ECO:0000256" key="11">
    <source>
        <dbReference type="ARBA" id="ARBA00023128"/>
    </source>
</evidence>
<feature type="coiled-coil region" evidence="17">
    <location>
        <begin position="118"/>
        <end position="145"/>
    </location>
</feature>
<sequence>MTLIIIVRGPANAIILCYNYKCSTNRTQSGLTSVDENIYHKVQIRRSDILTFFIEYLDTFEMASGFGYYGNRSRCFTFWQEFRKCYAMADRPEQCTLQMDDYFECLHHTKEKARAKAIKDQELKLNEEKKKQDELSRKLTDSANKSNVTRLGIIDNSVKQKEASN</sequence>
<evidence type="ECO:0000256" key="4">
    <source>
        <dbReference type="ARBA" id="ARBA00007372"/>
    </source>
</evidence>
<gene>
    <name evidence="18" type="ORF">CHRIB12_LOCUS23176</name>
</gene>